<keyword evidence="6" id="KW-1185">Reference proteome</keyword>
<evidence type="ECO:0000259" key="4">
    <source>
        <dbReference type="SMART" id="SM00385"/>
    </source>
</evidence>
<dbReference type="SMART" id="SM00385">
    <property type="entry name" value="CYCLIN"/>
    <property type="match status" value="1"/>
</dbReference>
<dbReference type="Pfam" id="PF16899">
    <property type="entry name" value="Cyclin_C_2"/>
    <property type="match status" value="1"/>
</dbReference>
<dbReference type="GO" id="GO:0006357">
    <property type="term" value="P:regulation of transcription by RNA polymerase II"/>
    <property type="evidence" value="ECO:0007669"/>
    <property type="project" value="InterPro"/>
</dbReference>
<gene>
    <name evidence="5" type="ORF">EWM64_g4210</name>
</gene>
<sequence length="353" mass="39521">MIMAVETLPSTPPQSDGQSSSKKPIYEGSTQFRNWRFSAAQLHATRTSLNAGAVAAIRHTFEANSPGSSSDIQFLTAEEEILLVKLYVTKITQLCGHFRFPEEVEATAVSYLKRFYLKNTVMDWHPKNVMLTALFLATKTTNHPISLEAYTSNIPRTAPSDVLDLEFLVAQSLAFEFAIWHVHRALWGLWLDLQDLPDPPSTEKLQQCYDTALQHVRTSRMTDADLIYTPSQIALACMSLADADLAARWARSKDAEAALDIIESIKDLIKGDGTVPSVEVVREIDRRLRLCKNPEKVVGSKAYLAKKEQDEKDAEMKRAKKADLTRKAMEESDPFGTELSTEAQNIAELDEDD</sequence>
<dbReference type="SUPFAM" id="SSF47954">
    <property type="entry name" value="Cyclin-like"/>
    <property type="match status" value="2"/>
</dbReference>
<dbReference type="InterPro" id="IPR043198">
    <property type="entry name" value="Cyclin/Ssn8"/>
</dbReference>
<reference evidence="5 6" key="1">
    <citation type="submission" date="2019-02" db="EMBL/GenBank/DDBJ databases">
        <title>Genome sequencing of the rare red list fungi Hericium alpestre (H. flagellum).</title>
        <authorList>
            <person name="Buettner E."/>
            <person name="Kellner H."/>
        </authorList>
    </citation>
    <scope>NUCLEOTIDE SEQUENCE [LARGE SCALE GENOMIC DNA]</scope>
    <source>
        <strain evidence="5 6">DSM 108284</strain>
    </source>
</reference>
<dbReference type="CDD" id="cd20525">
    <property type="entry name" value="CYCLIN_CCNH_rpt2"/>
    <property type="match status" value="1"/>
</dbReference>
<evidence type="ECO:0000313" key="6">
    <source>
        <dbReference type="Proteomes" id="UP000298061"/>
    </source>
</evidence>
<dbReference type="PANTHER" id="PTHR10026">
    <property type="entry name" value="CYCLIN"/>
    <property type="match status" value="1"/>
</dbReference>
<dbReference type="STRING" id="135208.A0A4Z0A0E6"/>
<evidence type="ECO:0000256" key="2">
    <source>
        <dbReference type="RuleBase" id="RU000383"/>
    </source>
</evidence>
<dbReference type="Gene3D" id="1.10.472.10">
    <property type="entry name" value="Cyclin-like"/>
    <property type="match status" value="2"/>
</dbReference>
<feature type="region of interest" description="Disordered" evidence="3">
    <location>
        <begin position="308"/>
        <end position="353"/>
    </location>
</feature>
<evidence type="ECO:0000313" key="5">
    <source>
        <dbReference type="EMBL" id="TFY79797.1"/>
    </source>
</evidence>
<feature type="compositionally biased region" description="Basic and acidic residues" evidence="3">
    <location>
        <begin position="308"/>
        <end position="330"/>
    </location>
</feature>
<dbReference type="CDD" id="cd20524">
    <property type="entry name" value="CYCLIN_CCNH_rpt1"/>
    <property type="match status" value="1"/>
</dbReference>
<accession>A0A4Z0A0E6</accession>
<feature type="domain" description="Cyclin-like" evidence="4">
    <location>
        <begin position="89"/>
        <end position="171"/>
    </location>
</feature>
<feature type="region of interest" description="Disordered" evidence="3">
    <location>
        <begin position="1"/>
        <end position="23"/>
    </location>
</feature>
<dbReference type="Pfam" id="PF00134">
    <property type="entry name" value="Cyclin_N"/>
    <property type="match status" value="1"/>
</dbReference>
<comment type="similarity">
    <text evidence="2">Belongs to the cyclin family.</text>
</comment>
<dbReference type="InterPro" id="IPR031658">
    <property type="entry name" value="Cyclin_C_2"/>
</dbReference>
<dbReference type="InterPro" id="IPR006671">
    <property type="entry name" value="Cyclin_N"/>
</dbReference>
<organism evidence="5 6">
    <name type="scientific">Hericium alpestre</name>
    <dbReference type="NCBI Taxonomy" id="135208"/>
    <lineage>
        <taxon>Eukaryota</taxon>
        <taxon>Fungi</taxon>
        <taxon>Dikarya</taxon>
        <taxon>Basidiomycota</taxon>
        <taxon>Agaricomycotina</taxon>
        <taxon>Agaricomycetes</taxon>
        <taxon>Russulales</taxon>
        <taxon>Hericiaceae</taxon>
        <taxon>Hericium</taxon>
    </lineage>
</organism>
<proteinExistence type="inferred from homology"/>
<dbReference type="AlphaFoldDB" id="A0A4Z0A0E6"/>
<dbReference type="InterPro" id="IPR013763">
    <property type="entry name" value="Cyclin-like_dom"/>
</dbReference>
<dbReference type="OrthoDB" id="340962at2759"/>
<keyword evidence="1 2" id="KW-0195">Cyclin</keyword>
<evidence type="ECO:0000256" key="1">
    <source>
        <dbReference type="ARBA" id="ARBA00023127"/>
    </source>
</evidence>
<dbReference type="Proteomes" id="UP000298061">
    <property type="component" value="Unassembled WGS sequence"/>
</dbReference>
<comment type="caution">
    <text evidence="5">The sequence shown here is derived from an EMBL/GenBank/DDBJ whole genome shotgun (WGS) entry which is preliminary data.</text>
</comment>
<protein>
    <recommendedName>
        <fullName evidence="4">Cyclin-like domain-containing protein</fullName>
    </recommendedName>
</protein>
<dbReference type="EMBL" id="SFCI01000440">
    <property type="protein sequence ID" value="TFY79797.1"/>
    <property type="molecule type" value="Genomic_DNA"/>
</dbReference>
<dbReference type="InterPro" id="IPR036915">
    <property type="entry name" value="Cyclin-like_sf"/>
</dbReference>
<feature type="compositionally biased region" description="Polar residues" evidence="3">
    <location>
        <begin position="13"/>
        <end position="23"/>
    </location>
</feature>
<name>A0A4Z0A0E6_9AGAM</name>
<evidence type="ECO:0000256" key="3">
    <source>
        <dbReference type="SAM" id="MobiDB-lite"/>
    </source>
</evidence>
<dbReference type="GO" id="GO:0016538">
    <property type="term" value="F:cyclin-dependent protein serine/threonine kinase regulator activity"/>
    <property type="evidence" value="ECO:0007669"/>
    <property type="project" value="InterPro"/>
</dbReference>